<dbReference type="GO" id="GO:0004930">
    <property type="term" value="F:G protein-coupled receptor activity"/>
    <property type="evidence" value="ECO:0007669"/>
    <property type="project" value="UniProtKB-KW"/>
</dbReference>
<feature type="transmembrane region" description="Helical" evidence="10">
    <location>
        <begin position="142"/>
        <end position="165"/>
    </location>
</feature>
<reference evidence="12" key="1">
    <citation type="thesis" date="2020" institute="ProQuest LLC" country="789 East Eisenhower Parkway, Ann Arbor, MI, USA">
        <title>Comparative Genomics and Chromosome Evolution.</title>
        <authorList>
            <person name="Mudd A.B."/>
        </authorList>
    </citation>
    <scope>NUCLEOTIDE SEQUENCE</scope>
    <source>
        <strain evidence="12">HN-11 Male</strain>
        <tissue evidence="12">Kidney and liver</tissue>
    </source>
</reference>
<evidence type="ECO:0000313" key="12">
    <source>
        <dbReference type="EMBL" id="KAG9466091.1"/>
    </source>
</evidence>
<dbReference type="EMBL" id="WNTK01002379">
    <property type="protein sequence ID" value="KAG9466091.1"/>
    <property type="molecule type" value="Genomic_DNA"/>
</dbReference>
<dbReference type="OrthoDB" id="9975554at2759"/>
<feature type="transmembrane region" description="Helical" evidence="10">
    <location>
        <begin position="92"/>
        <end position="121"/>
    </location>
</feature>
<evidence type="ECO:0000259" key="11">
    <source>
        <dbReference type="PROSITE" id="PS50262"/>
    </source>
</evidence>
<keyword evidence="13" id="KW-1185">Reference proteome</keyword>
<keyword evidence="9" id="KW-0675">Receptor</keyword>
<comment type="caution">
    <text evidence="12">The sequence shown here is derived from an EMBL/GenBank/DDBJ whole genome shotgun (WGS) entry which is preliminary data.</text>
</comment>
<feature type="transmembrane region" description="Helical" evidence="10">
    <location>
        <begin position="198"/>
        <end position="222"/>
    </location>
</feature>
<gene>
    <name evidence="12" type="ORF">GDO78_017229</name>
</gene>
<dbReference type="PRINTS" id="PR00237">
    <property type="entry name" value="GPCRRHODOPSN"/>
</dbReference>
<evidence type="ECO:0000256" key="4">
    <source>
        <dbReference type="ARBA" id="ARBA00022692"/>
    </source>
</evidence>
<dbReference type="CDD" id="cd15225">
    <property type="entry name" value="7tmA_OR10A-like"/>
    <property type="match status" value="1"/>
</dbReference>
<evidence type="ECO:0000256" key="10">
    <source>
        <dbReference type="RuleBase" id="RU363047"/>
    </source>
</evidence>
<evidence type="ECO:0000256" key="7">
    <source>
        <dbReference type="ARBA" id="ARBA00023136"/>
    </source>
</evidence>
<dbReference type="PANTHER" id="PTHR26453">
    <property type="entry name" value="OLFACTORY RECEPTOR"/>
    <property type="match status" value="1"/>
</dbReference>
<comment type="similarity">
    <text evidence="9">Belongs to the G-protein coupled receptor 1 family.</text>
</comment>
<evidence type="ECO:0000256" key="5">
    <source>
        <dbReference type="ARBA" id="ARBA00022725"/>
    </source>
</evidence>
<feature type="transmembrane region" description="Helical" evidence="10">
    <location>
        <begin position="28"/>
        <end position="50"/>
    </location>
</feature>
<evidence type="ECO:0000256" key="3">
    <source>
        <dbReference type="ARBA" id="ARBA00022606"/>
    </source>
</evidence>
<dbReference type="PRINTS" id="PR00245">
    <property type="entry name" value="OLFACTORYR"/>
</dbReference>
<dbReference type="AlphaFoldDB" id="A0A8J6ECR3"/>
<dbReference type="PROSITE" id="PS50262">
    <property type="entry name" value="G_PROTEIN_RECEP_F1_2"/>
    <property type="match status" value="1"/>
</dbReference>
<keyword evidence="9" id="KW-0297">G-protein coupled receptor</keyword>
<dbReference type="Pfam" id="PF13853">
    <property type="entry name" value="7tm_4"/>
    <property type="match status" value="1"/>
</dbReference>
<evidence type="ECO:0000256" key="6">
    <source>
        <dbReference type="ARBA" id="ARBA00022989"/>
    </source>
</evidence>
<evidence type="ECO:0000256" key="8">
    <source>
        <dbReference type="ARBA" id="ARBA00023224"/>
    </source>
</evidence>
<keyword evidence="8 9" id="KW-0807">Transducer</keyword>
<evidence type="ECO:0000313" key="13">
    <source>
        <dbReference type="Proteomes" id="UP000770717"/>
    </source>
</evidence>
<dbReference type="GO" id="GO:0004984">
    <property type="term" value="F:olfactory receptor activity"/>
    <property type="evidence" value="ECO:0007669"/>
    <property type="project" value="InterPro"/>
</dbReference>
<accession>A0A8J6ECR3</accession>
<proteinExistence type="inferred from homology"/>
<organism evidence="12 13">
    <name type="scientific">Eleutherodactylus coqui</name>
    <name type="common">Puerto Rican coqui</name>
    <dbReference type="NCBI Taxonomy" id="57060"/>
    <lineage>
        <taxon>Eukaryota</taxon>
        <taxon>Metazoa</taxon>
        <taxon>Chordata</taxon>
        <taxon>Craniata</taxon>
        <taxon>Vertebrata</taxon>
        <taxon>Euteleostomi</taxon>
        <taxon>Amphibia</taxon>
        <taxon>Batrachia</taxon>
        <taxon>Anura</taxon>
        <taxon>Neobatrachia</taxon>
        <taxon>Hyloidea</taxon>
        <taxon>Eleutherodactylidae</taxon>
        <taxon>Eleutherodactylinae</taxon>
        <taxon>Eleutherodactylus</taxon>
        <taxon>Eleutherodactylus</taxon>
    </lineage>
</organism>
<keyword evidence="5 10" id="KW-0552">Olfaction</keyword>
<dbReference type="Proteomes" id="UP000770717">
    <property type="component" value="Unassembled WGS sequence"/>
</dbReference>
<dbReference type="SUPFAM" id="SSF81321">
    <property type="entry name" value="Family A G protein-coupled receptor-like"/>
    <property type="match status" value="1"/>
</dbReference>
<keyword evidence="2 10" id="KW-1003">Cell membrane</keyword>
<evidence type="ECO:0000256" key="2">
    <source>
        <dbReference type="ARBA" id="ARBA00022475"/>
    </source>
</evidence>
<protein>
    <recommendedName>
        <fullName evidence="10">Olfactory receptor</fullName>
    </recommendedName>
</protein>
<keyword evidence="4 9" id="KW-0812">Transmembrane</keyword>
<feature type="transmembrane region" description="Helical" evidence="10">
    <location>
        <begin position="275"/>
        <end position="293"/>
    </location>
</feature>
<dbReference type="InterPro" id="IPR000276">
    <property type="entry name" value="GPCR_Rhodpsn"/>
</dbReference>
<dbReference type="Gene3D" id="1.20.1070.10">
    <property type="entry name" value="Rhodopsin 7-helix transmembrane proteins"/>
    <property type="match status" value="1"/>
</dbReference>
<dbReference type="GO" id="GO:0005886">
    <property type="term" value="C:plasma membrane"/>
    <property type="evidence" value="ECO:0007669"/>
    <property type="project" value="UniProtKB-SubCell"/>
</dbReference>
<dbReference type="InterPro" id="IPR017452">
    <property type="entry name" value="GPCR_Rhodpsn_7TM"/>
</dbReference>
<sequence>MERDQQTNITEFFLLGFSDLSPPLQATIFSFFLFAYILTLVGNGLIILSVSFEPVLQTPMYFFLRNLSFHELCLTTVTVPKVLEDLMSNERSISLLACSIQMCIFFAIGVSECIFLGVMAFDRYMAICQPLRYTSVMNTKMCYQLTVGSWVIGSLESIGQTSFIFSLPYCRSNRIAHFFCDVPPVLSLACSNTFINKLTVFIACMFTAGVPFLLILSSYINIMSSILLIHSSEGRHKALSTCSSHLLSVILFYGTAMFTYLRLGTHGSDENDRMISLLYCIIIPAINPLIYSLRNKDMKAAVKKLIFKIPNKMN</sequence>
<keyword evidence="7 10" id="KW-0472">Membrane</keyword>
<feature type="transmembrane region" description="Helical" evidence="10">
    <location>
        <begin position="243"/>
        <end position="263"/>
    </location>
</feature>
<evidence type="ECO:0000256" key="1">
    <source>
        <dbReference type="ARBA" id="ARBA00004651"/>
    </source>
</evidence>
<dbReference type="FunFam" id="1.20.1070.10:FF:000001">
    <property type="entry name" value="Olfactory receptor"/>
    <property type="match status" value="1"/>
</dbReference>
<comment type="subcellular location">
    <subcellularLocation>
        <location evidence="1 10">Cell membrane</location>
        <topology evidence="1 10">Multi-pass membrane protein</topology>
    </subcellularLocation>
</comment>
<feature type="domain" description="G-protein coupled receptors family 1 profile" evidence="11">
    <location>
        <begin position="42"/>
        <end position="291"/>
    </location>
</feature>
<dbReference type="PROSITE" id="PS00237">
    <property type="entry name" value="G_PROTEIN_RECEP_F1_1"/>
    <property type="match status" value="1"/>
</dbReference>
<keyword evidence="3 10" id="KW-0716">Sensory transduction</keyword>
<evidence type="ECO:0000256" key="9">
    <source>
        <dbReference type="RuleBase" id="RU000688"/>
    </source>
</evidence>
<name>A0A8J6ECR3_ELECQ</name>
<dbReference type="InterPro" id="IPR000725">
    <property type="entry name" value="Olfact_rcpt"/>
</dbReference>
<keyword evidence="6 10" id="KW-1133">Transmembrane helix</keyword>